<dbReference type="Proteomes" id="UP000324832">
    <property type="component" value="Unassembled WGS sequence"/>
</dbReference>
<reference evidence="1 2" key="1">
    <citation type="submission" date="2017-07" db="EMBL/GenBank/DDBJ databases">
        <authorList>
            <person name="Talla V."/>
            <person name="Backstrom N."/>
        </authorList>
    </citation>
    <scope>NUCLEOTIDE SEQUENCE [LARGE SCALE GENOMIC DNA]</scope>
</reference>
<evidence type="ECO:0000313" key="1">
    <source>
        <dbReference type="EMBL" id="VVC91416.1"/>
    </source>
</evidence>
<accession>A0A5E4Q175</accession>
<name>A0A5E4Q175_9NEOP</name>
<keyword evidence="2" id="KW-1185">Reference proteome</keyword>
<dbReference type="EMBL" id="FZQP02001048">
    <property type="protein sequence ID" value="VVC91416.1"/>
    <property type="molecule type" value="Genomic_DNA"/>
</dbReference>
<protein>
    <submittedName>
        <fullName evidence="1">Uncharacterized protein</fullName>
    </submittedName>
</protein>
<evidence type="ECO:0000313" key="2">
    <source>
        <dbReference type="Proteomes" id="UP000324832"/>
    </source>
</evidence>
<proteinExistence type="predicted"/>
<sequence>MLDVNKETSYFEWEELQADLNRLSSAIDVGFLKTISVNFNRLLQDILVVSDVNMTKYRLELDGPVVGKDIPSLMDQLENIAAQVTDLSTAGRLETLASRTQKLHSMNIKPLEQLRANLVFRLTELELQLIPFRRKLNISLSHIHTAQKFQCSCPG</sequence>
<dbReference type="AlphaFoldDB" id="A0A5E4Q175"/>
<organism evidence="1 2">
    <name type="scientific">Leptidea sinapis</name>
    <dbReference type="NCBI Taxonomy" id="189913"/>
    <lineage>
        <taxon>Eukaryota</taxon>
        <taxon>Metazoa</taxon>
        <taxon>Ecdysozoa</taxon>
        <taxon>Arthropoda</taxon>
        <taxon>Hexapoda</taxon>
        <taxon>Insecta</taxon>
        <taxon>Pterygota</taxon>
        <taxon>Neoptera</taxon>
        <taxon>Endopterygota</taxon>
        <taxon>Lepidoptera</taxon>
        <taxon>Glossata</taxon>
        <taxon>Ditrysia</taxon>
        <taxon>Papilionoidea</taxon>
        <taxon>Pieridae</taxon>
        <taxon>Dismorphiinae</taxon>
        <taxon>Leptidea</taxon>
    </lineage>
</organism>
<gene>
    <name evidence="1" type="ORF">LSINAPIS_LOCUS4090</name>
</gene>